<feature type="compositionally biased region" description="Acidic residues" evidence="1">
    <location>
        <begin position="56"/>
        <end position="85"/>
    </location>
</feature>
<keyword evidence="2" id="KW-0732">Signal</keyword>
<dbReference type="EMBL" id="KI635763">
    <property type="protein sequence ID" value="ETB60009.1"/>
    <property type="molecule type" value="Genomic_DNA"/>
</dbReference>
<evidence type="ECO:0008006" key="5">
    <source>
        <dbReference type="Google" id="ProtNLM"/>
    </source>
</evidence>
<dbReference type="AlphaFoldDB" id="V7PKP1"/>
<feature type="chain" id="PRO_5004764414" description="START domain-containing protein" evidence="2">
    <location>
        <begin position="26"/>
        <end position="341"/>
    </location>
</feature>
<feature type="region of interest" description="Disordered" evidence="1">
    <location>
        <begin position="46"/>
        <end position="106"/>
    </location>
</feature>
<organism evidence="3 4">
    <name type="scientific">Plasmodium yoelii 17X</name>
    <dbReference type="NCBI Taxonomy" id="1323249"/>
    <lineage>
        <taxon>Eukaryota</taxon>
        <taxon>Sar</taxon>
        <taxon>Alveolata</taxon>
        <taxon>Apicomplexa</taxon>
        <taxon>Aconoidasida</taxon>
        <taxon>Haemosporida</taxon>
        <taxon>Plasmodiidae</taxon>
        <taxon>Plasmodium</taxon>
        <taxon>Plasmodium (Vinckeia)</taxon>
    </lineage>
</organism>
<sequence>MTKINIKIFFFALNLLIHLNNKSFAKDHTSSTDGVYEDEEALVNTTLEDSNPFNDDTPDADDTLPDDTPADDTLPDDTPADDTLPDDTPKPTSNKKRKKKKSLTSYINPEELQKSKDIMDEAVFHLKRYSDYNNGHNCYYLVSNELYLCFMEENGIKFEKFHLVIPNPYKYGEVVDMFNKFKGISYVGDIDVETKTVRQYCPNLELMYIRYKSFEVPFSGYSFVLSADIKGEDTTMFVQTAIDLDDQNTFDTRRYKNAIVKSANSLNINVNANDYGQMKSKKKMFPNLTGLIIQKKSDHVCVTYINSIYSGKSLPKSFRIPRLKAKKMVYLANLIKDTINQ</sequence>
<evidence type="ECO:0000313" key="3">
    <source>
        <dbReference type="EMBL" id="ETB60009.1"/>
    </source>
</evidence>
<reference evidence="3 4" key="1">
    <citation type="submission" date="2013-11" db="EMBL/GenBank/DDBJ databases">
        <title>The Genome Sequence of Plasmodium yoelii 17X.</title>
        <authorList>
            <consortium name="The Broad Institute Genomics Platform"/>
            <consortium name="The Broad Institute Genome Sequencing Center for Infectious Disease"/>
            <person name="Neafsey D."/>
            <person name="Adams J."/>
            <person name="Walker B."/>
            <person name="Young S.K."/>
            <person name="Zeng Q."/>
            <person name="Gargeya S."/>
            <person name="Fitzgerald M."/>
            <person name="Haas B."/>
            <person name="Abouelleil A."/>
            <person name="Alvarado L."/>
            <person name="Chapman S.B."/>
            <person name="Gainer-Dewar J."/>
            <person name="Goldberg J."/>
            <person name="Griggs A."/>
            <person name="Gujja S."/>
            <person name="Hansen M."/>
            <person name="Howarth C."/>
            <person name="Imamovic A."/>
            <person name="Ireland A."/>
            <person name="Larimer J."/>
            <person name="McCowan C."/>
            <person name="Murphy C."/>
            <person name="Pearson M."/>
            <person name="Poon T.W."/>
            <person name="Priest M."/>
            <person name="Roberts A."/>
            <person name="Saif S."/>
            <person name="Shea T."/>
            <person name="Sykes S."/>
            <person name="Wortman J."/>
            <person name="Nusbaum C."/>
            <person name="Birren B."/>
        </authorList>
    </citation>
    <scope>NUCLEOTIDE SEQUENCE [LARGE SCALE GENOMIC DNA]</scope>
    <source>
        <strain evidence="3 4">17X</strain>
    </source>
</reference>
<dbReference type="Proteomes" id="UP000018538">
    <property type="component" value="Unassembled WGS sequence"/>
</dbReference>
<dbReference type="NCBIfam" id="TIGR01599">
    <property type="entry name" value="PYST-A"/>
    <property type="match status" value="1"/>
</dbReference>
<feature type="signal peptide" evidence="2">
    <location>
        <begin position="1"/>
        <end position="25"/>
    </location>
</feature>
<protein>
    <recommendedName>
        <fullName evidence="5">START domain-containing protein</fullName>
    </recommendedName>
</protein>
<dbReference type="OrthoDB" id="371282at2759"/>
<accession>V7PKP1</accession>
<keyword evidence="4" id="KW-1185">Reference proteome</keyword>
<feature type="compositionally biased region" description="Basic residues" evidence="1">
    <location>
        <begin position="93"/>
        <end position="102"/>
    </location>
</feature>
<dbReference type="InterPro" id="IPR006486">
    <property type="entry name" value="PYST_A"/>
</dbReference>
<gene>
    <name evidence="3" type="ORF">YYC_02402</name>
</gene>
<proteinExistence type="predicted"/>
<evidence type="ECO:0000313" key="4">
    <source>
        <dbReference type="Proteomes" id="UP000018538"/>
    </source>
</evidence>
<name>V7PKP1_PLAYE</name>
<evidence type="ECO:0000256" key="2">
    <source>
        <dbReference type="SAM" id="SignalP"/>
    </source>
</evidence>
<evidence type="ECO:0000256" key="1">
    <source>
        <dbReference type="SAM" id="MobiDB-lite"/>
    </source>
</evidence>
<dbReference type="SUPFAM" id="SSF55961">
    <property type="entry name" value="Bet v1-like"/>
    <property type="match status" value="1"/>
</dbReference>